<dbReference type="InterPro" id="IPR050772">
    <property type="entry name" value="Hydratase-Decarb/MhpD_sf"/>
</dbReference>
<dbReference type="SUPFAM" id="SSF56529">
    <property type="entry name" value="FAH"/>
    <property type="match status" value="1"/>
</dbReference>
<organism evidence="1 2">
    <name type="scientific">Brevibacillus agri</name>
    <dbReference type="NCBI Taxonomy" id="51101"/>
    <lineage>
        <taxon>Bacteria</taxon>
        <taxon>Bacillati</taxon>
        <taxon>Bacillota</taxon>
        <taxon>Bacilli</taxon>
        <taxon>Bacillales</taxon>
        <taxon>Paenibacillaceae</taxon>
        <taxon>Brevibacillus</taxon>
    </lineage>
</organism>
<sequence>MEKLTARCPDLPIATAYELQQQLIARMEADGERCIGLKLGLTSRAKQQVMGVHEAIYGYLTDGMLALEWEPLSYRRFIHPKAEPEIAFLLGDDLAGTAVTKTSASPSRTSWRTIAPLRLFSSAANG</sequence>
<accession>A0ABQ0SY47</accession>
<comment type="caution">
    <text evidence="1">The sequence shown here is derived from an EMBL/GenBank/DDBJ whole genome shotgun (WGS) entry which is preliminary data.</text>
</comment>
<dbReference type="PANTHER" id="PTHR30143">
    <property type="entry name" value="ACID HYDRATASE"/>
    <property type="match status" value="1"/>
</dbReference>
<gene>
    <name evidence="1" type="ORF">BAG01nite_36560</name>
</gene>
<dbReference type="Gene3D" id="3.90.850.10">
    <property type="entry name" value="Fumarylacetoacetase-like, C-terminal domain"/>
    <property type="match status" value="1"/>
</dbReference>
<dbReference type="InterPro" id="IPR036663">
    <property type="entry name" value="Fumarylacetoacetase_C_sf"/>
</dbReference>
<evidence type="ECO:0008006" key="3">
    <source>
        <dbReference type="Google" id="ProtNLM"/>
    </source>
</evidence>
<keyword evidence="2" id="KW-1185">Reference proteome</keyword>
<dbReference type="Proteomes" id="UP000317180">
    <property type="component" value="Unassembled WGS sequence"/>
</dbReference>
<evidence type="ECO:0000313" key="1">
    <source>
        <dbReference type="EMBL" id="GED27554.1"/>
    </source>
</evidence>
<name>A0ABQ0SY47_9BACL</name>
<reference evidence="1 2" key="1">
    <citation type="submission" date="2019-06" db="EMBL/GenBank/DDBJ databases">
        <title>Whole genome shotgun sequence of Brevibacillus agri NBRC 15538.</title>
        <authorList>
            <person name="Hosoyama A."/>
            <person name="Uohara A."/>
            <person name="Ohji S."/>
            <person name="Ichikawa N."/>
        </authorList>
    </citation>
    <scope>NUCLEOTIDE SEQUENCE [LARGE SCALE GENOMIC DNA]</scope>
    <source>
        <strain evidence="1 2">NBRC 15538</strain>
    </source>
</reference>
<proteinExistence type="predicted"/>
<dbReference type="EMBL" id="BJOD01000044">
    <property type="protein sequence ID" value="GED27554.1"/>
    <property type="molecule type" value="Genomic_DNA"/>
</dbReference>
<protein>
    <recommendedName>
        <fullName evidence="3">2-keto-4-pentenoate hydratase</fullName>
    </recommendedName>
</protein>
<dbReference type="PANTHER" id="PTHR30143:SF0">
    <property type="entry name" value="2-KETO-4-PENTENOATE HYDRATASE"/>
    <property type="match status" value="1"/>
</dbReference>
<evidence type="ECO:0000313" key="2">
    <source>
        <dbReference type="Proteomes" id="UP000317180"/>
    </source>
</evidence>